<dbReference type="InterPro" id="IPR029069">
    <property type="entry name" value="HotDog_dom_sf"/>
</dbReference>
<reference evidence="1 2" key="2">
    <citation type="journal article" date="2017" name="Syst. Appl. Microbiol.">
        <title>Soybeans inoculated with root zone soils of Canadian native legumes harbour diverse and novel Bradyrhizobium spp. that possess agricultural potential.</title>
        <authorList>
            <person name="Bromfield E.S.P."/>
            <person name="Cloutier S."/>
            <person name="Tambong J.T."/>
            <person name="Tran Thi T.V."/>
        </authorList>
    </citation>
    <scope>NUCLEOTIDE SEQUENCE [LARGE SCALE GENOMIC DNA]</scope>
    <source>
        <strain evidence="1 2">OO99</strain>
    </source>
</reference>
<sequence>MENIMAAKAFDTEITATAEALIGPWRQPRQMLQAQTYDAHASIHDDATAQKLGFKGGTIEGPTHFSQFAPLGAQLWGRVWFETGCLSAHYRSVCYEGEEVQAILSKPLPGTSQCQIQMVKRDGTEVLRGTASVGEPHAATALEARLAELKPLADPVILRDVKVAQTGKRQTVRMAFDQTMGDLYPFSLRQKLAVITENSPYYSGVDNPWGRPIIPMEMLSVLFQYRSKDDPLPAKGPAVGLFADQEIRLVKGPLFVDEDYEVEREIVALSGSRRTESAWARTRVFDKAGTMVATMLLNMATMKDSYAPYEEEYRQLYGA</sequence>
<dbReference type="Proteomes" id="UP000215703">
    <property type="component" value="Chromosome"/>
</dbReference>
<dbReference type="KEGG" id="bot:CIT37_39970"/>
<proteinExistence type="predicted"/>
<evidence type="ECO:0008006" key="3">
    <source>
        <dbReference type="Google" id="ProtNLM"/>
    </source>
</evidence>
<evidence type="ECO:0000313" key="1">
    <source>
        <dbReference type="EMBL" id="AWL97622.1"/>
    </source>
</evidence>
<dbReference type="SUPFAM" id="SSF54637">
    <property type="entry name" value="Thioesterase/thiol ester dehydrase-isomerase"/>
    <property type="match status" value="1"/>
</dbReference>
<name>A0A2U8PIM7_9BRAD</name>
<protein>
    <recommendedName>
        <fullName evidence="3">N-terminal of MaoC-like dehydratase domain-containing protein</fullName>
    </recommendedName>
</protein>
<dbReference type="AlphaFoldDB" id="A0A2U8PIM7"/>
<evidence type="ECO:0000313" key="2">
    <source>
        <dbReference type="Proteomes" id="UP000215703"/>
    </source>
</evidence>
<organism evidence="1 2">
    <name type="scientific">Bradyrhizobium ottawaense</name>
    <dbReference type="NCBI Taxonomy" id="931866"/>
    <lineage>
        <taxon>Bacteria</taxon>
        <taxon>Pseudomonadati</taxon>
        <taxon>Pseudomonadota</taxon>
        <taxon>Alphaproteobacteria</taxon>
        <taxon>Hyphomicrobiales</taxon>
        <taxon>Nitrobacteraceae</taxon>
        <taxon>Bradyrhizobium</taxon>
    </lineage>
</organism>
<dbReference type="EMBL" id="CP029425">
    <property type="protein sequence ID" value="AWL97622.1"/>
    <property type="molecule type" value="Genomic_DNA"/>
</dbReference>
<reference evidence="1 2" key="1">
    <citation type="journal article" date="2014" name="Int. J. Syst. Evol. Microbiol.">
        <title>Bradyrhizobium ottawaense sp. nov., a symbiotic nitrogen fixing bacterium from root nodules of soybeans in Canada.</title>
        <authorList>
            <person name="Yu X."/>
            <person name="Cloutier S."/>
            <person name="Tambong J.T."/>
            <person name="Bromfield E.S."/>
        </authorList>
    </citation>
    <scope>NUCLEOTIDE SEQUENCE [LARGE SCALE GENOMIC DNA]</scope>
    <source>
        <strain evidence="1 2">OO99</strain>
    </source>
</reference>
<gene>
    <name evidence="1" type="ORF">CIT37_39970</name>
</gene>
<accession>A0A2U8PIM7</accession>